<sequence>MLSVYTVGVAKHMFISFPRNHQNRLQKSLFCCMSMNNQREVQSETESHVHYNHTDPSKYARWTASIVEVSLGKFVDEKKTQLLKDKGLPIEGCAVVAGRTDKGVTGLQQVCSFYTWKKDVKPRDIEDAINQAALGKLRVVSVSEVSRVFHPNFSAKWRRYLYIFPLTDGYRDQGNDNVESRDISRYNEIHDSSSKDEIENQEKSYVFSVSKVNRLLRKLEGKLLSYKMFARDTKASRNDGPPTECFVYHARAMEVKLPTADCGEETKAMCVELVANRFLRKMVRVLVATSIREAAAGAEDDALIKLMDATCRRATAPPAPPDGLCLVDVGYTEFDPQNVKRLLRLSIQCKEVLLDDVDITKGLIEGISKYAIELLVLGAPSRSGLVRRFRTSDVPSLVSKGAPPFCTVYIISKGKIASVKTATAKPPPRNNTLQPQQSLQTPGRMDPHLTRNPALARPSMEKVPYIVRQQPADEDEIISPFTRPGRGGSYRSYESSIADSDISFVSSGRPSVDRMFPSMYDDMDSCINPRLSTGSDFDMRSYGSSFSGAKSIDHGDYSFSSQDSGTSMSSSIFSASDEVEAEMRRLKLELKQMEMYSTACKEAMTAKQKALELQRWKVEEQRKMEEARLTEETALSMDEKEKAKCVAAMEAAETSRKIAELEARKRMTVESGHKKTTDMFSHCPARYRRYTIEEIEEATNLFSNSLKVGEGGYGPVYRCELDHTPVAVKILKPDAAQGQAQFQQEIITAKPPMGLTHHVERAIEKGTFAEMLDPAVEDWPIEHALRFAKLALVCAEMKRKDRPDLAKVVLPELNKLRDFAEDNMPMMMMFGAPTGFGQRSNYNYSNYPISSAQNSMSDGSTSGMSGYETHSSSHD</sequence>
<dbReference type="Gene3D" id="3.30.200.20">
    <property type="entry name" value="Phosphorylase Kinase, domain 1"/>
    <property type="match status" value="1"/>
</dbReference>
<feature type="compositionally biased region" description="Low complexity" evidence="5">
    <location>
        <begin position="853"/>
        <end position="866"/>
    </location>
</feature>
<dbReference type="Proteomes" id="UP000743370">
    <property type="component" value="Unassembled WGS sequence"/>
</dbReference>
<dbReference type="GO" id="GO:0061630">
    <property type="term" value="F:ubiquitin protein ligase activity"/>
    <property type="evidence" value="ECO:0007669"/>
    <property type="project" value="UniProtKB-EC"/>
</dbReference>
<dbReference type="EC" id="2.3.2.27" evidence="2"/>
<name>A0A8T0LFT7_PHAAN</name>
<dbReference type="EMBL" id="JABFOF010000001">
    <property type="protein sequence ID" value="KAG2410907.1"/>
    <property type="molecule type" value="Genomic_DNA"/>
</dbReference>
<dbReference type="AlphaFoldDB" id="A0A8T0LFT7"/>
<gene>
    <name evidence="7" type="ORF">HKW66_Vig0015720</name>
</gene>
<reference evidence="7 8" key="1">
    <citation type="submission" date="2020-05" db="EMBL/GenBank/DDBJ databases">
        <title>Vigna angularis (adzuki bean) Var. LongXiaoDou No. 4 denovo assembly.</title>
        <authorList>
            <person name="Xiang H."/>
        </authorList>
    </citation>
    <scope>NUCLEOTIDE SEQUENCE [LARGE SCALE GENOMIC DNA]</scope>
    <source>
        <tissue evidence="7">Leaf</tissue>
    </source>
</reference>
<feature type="region of interest" description="Disordered" evidence="5">
    <location>
        <begin position="853"/>
        <end position="875"/>
    </location>
</feature>
<dbReference type="SUPFAM" id="SSF55120">
    <property type="entry name" value="Pseudouridine synthase"/>
    <property type="match status" value="1"/>
</dbReference>
<dbReference type="GO" id="GO:0003723">
    <property type="term" value="F:RNA binding"/>
    <property type="evidence" value="ECO:0007669"/>
    <property type="project" value="InterPro"/>
</dbReference>
<accession>A0A8T0LFT7</accession>
<organism evidence="7 8">
    <name type="scientific">Phaseolus angularis</name>
    <name type="common">Azuki bean</name>
    <name type="synonym">Vigna angularis</name>
    <dbReference type="NCBI Taxonomy" id="3914"/>
    <lineage>
        <taxon>Eukaryota</taxon>
        <taxon>Viridiplantae</taxon>
        <taxon>Streptophyta</taxon>
        <taxon>Embryophyta</taxon>
        <taxon>Tracheophyta</taxon>
        <taxon>Spermatophyta</taxon>
        <taxon>Magnoliopsida</taxon>
        <taxon>eudicotyledons</taxon>
        <taxon>Gunneridae</taxon>
        <taxon>Pentapetalae</taxon>
        <taxon>rosids</taxon>
        <taxon>fabids</taxon>
        <taxon>Fabales</taxon>
        <taxon>Fabaceae</taxon>
        <taxon>Papilionoideae</taxon>
        <taxon>50 kb inversion clade</taxon>
        <taxon>NPAAA clade</taxon>
        <taxon>indigoferoid/millettioid clade</taxon>
        <taxon>Phaseoleae</taxon>
        <taxon>Vigna</taxon>
    </lineage>
</organism>
<feature type="region of interest" description="Disordered" evidence="5">
    <location>
        <begin position="421"/>
        <end position="455"/>
    </location>
</feature>
<comment type="catalytic activity">
    <reaction evidence="1">
        <text>S-ubiquitinyl-[E2 ubiquitin-conjugating enzyme]-L-cysteine + [acceptor protein]-L-lysine = [E2 ubiquitin-conjugating enzyme]-L-cysteine + N(6)-ubiquitinyl-[acceptor protein]-L-lysine.</text>
        <dbReference type="EC" id="2.3.2.27"/>
    </reaction>
</comment>
<feature type="compositionally biased region" description="Polar residues" evidence="5">
    <location>
        <begin position="430"/>
        <end position="441"/>
    </location>
</feature>
<dbReference type="Gene3D" id="3.30.70.660">
    <property type="entry name" value="Pseudouridine synthase I, catalytic domain, C-terminal subdomain"/>
    <property type="match status" value="1"/>
</dbReference>
<keyword evidence="3" id="KW-0833">Ubl conjugation pathway</keyword>
<evidence type="ECO:0000256" key="3">
    <source>
        <dbReference type="ARBA" id="ARBA00022786"/>
    </source>
</evidence>
<evidence type="ECO:0000256" key="2">
    <source>
        <dbReference type="ARBA" id="ARBA00012483"/>
    </source>
</evidence>
<dbReference type="InterPro" id="IPR011009">
    <property type="entry name" value="Kinase-like_dom_sf"/>
</dbReference>
<dbReference type="PANTHER" id="PTHR45647:SF36">
    <property type="entry name" value="ADENINE NUCLEOTIDE ALPHA HYDROLASE-LIKE DOMAIN KINASE"/>
    <property type="match status" value="1"/>
</dbReference>
<dbReference type="Gene3D" id="3.30.70.580">
    <property type="entry name" value="Pseudouridine synthase I, catalytic domain, N-terminal subdomain"/>
    <property type="match status" value="1"/>
</dbReference>
<evidence type="ECO:0000313" key="8">
    <source>
        <dbReference type="Proteomes" id="UP000743370"/>
    </source>
</evidence>
<proteinExistence type="predicted"/>
<dbReference type="GO" id="GO:0009982">
    <property type="term" value="F:pseudouridine synthase activity"/>
    <property type="evidence" value="ECO:0007669"/>
    <property type="project" value="InterPro"/>
</dbReference>
<dbReference type="InterPro" id="IPR051348">
    <property type="entry name" value="U-box_ubiquitin_ligases"/>
</dbReference>
<dbReference type="InterPro" id="IPR020097">
    <property type="entry name" value="PsdUridine_synth_TruA_a/b_dom"/>
</dbReference>
<comment type="caution">
    <text evidence="7">The sequence shown here is derived from an EMBL/GenBank/DDBJ whole genome shotgun (WGS) entry which is preliminary data.</text>
</comment>
<dbReference type="Pfam" id="PF01416">
    <property type="entry name" value="PseudoU_synth_1"/>
    <property type="match status" value="1"/>
</dbReference>
<dbReference type="InterPro" id="IPR020103">
    <property type="entry name" value="PsdUridine_synth_cat_dom_sf"/>
</dbReference>
<protein>
    <recommendedName>
        <fullName evidence="2">RING-type E3 ubiquitin transferase</fullName>
        <ecNumber evidence="2">2.3.2.27</ecNumber>
    </recommendedName>
</protein>
<dbReference type="GO" id="GO:0001522">
    <property type="term" value="P:pseudouridine synthesis"/>
    <property type="evidence" value="ECO:0007669"/>
    <property type="project" value="InterPro"/>
</dbReference>
<evidence type="ECO:0000313" key="7">
    <source>
        <dbReference type="EMBL" id="KAG2410907.1"/>
    </source>
</evidence>
<dbReference type="PANTHER" id="PTHR45647">
    <property type="entry name" value="OS02G0152300 PROTEIN"/>
    <property type="match status" value="1"/>
</dbReference>
<dbReference type="InterPro" id="IPR020094">
    <property type="entry name" value="TruA/RsuA/RluB/E/F_N"/>
</dbReference>
<dbReference type="FunFam" id="3.30.70.660:FF:000019">
    <property type="entry name" value="tRNA pseudouridine synthase"/>
    <property type="match status" value="1"/>
</dbReference>
<evidence type="ECO:0000256" key="1">
    <source>
        <dbReference type="ARBA" id="ARBA00000900"/>
    </source>
</evidence>
<dbReference type="InterPro" id="IPR020095">
    <property type="entry name" value="PsdUridine_synth_TruA_C"/>
</dbReference>
<feature type="domain" description="Pseudouridine synthase I TruA alpha/beta" evidence="6">
    <location>
        <begin position="264"/>
        <end position="331"/>
    </location>
</feature>
<evidence type="ECO:0000256" key="4">
    <source>
        <dbReference type="ARBA" id="ARBA00023235"/>
    </source>
</evidence>
<evidence type="ECO:0000256" key="5">
    <source>
        <dbReference type="SAM" id="MobiDB-lite"/>
    </source>
</evidence>
<keyword evidence="4" id="KW-0413">Isomerase</keyword>
<dbReference type="SUPFAM" id="SSF56112">
    <property type="entry name" value="Protein kinase-like (PK-like)"/>
    <property type="match status" value="1"/>
</dbReference>
<evidence type="ECO:0000259" key="6">
    <source>
        <dbReference type="Pfam" id="PF01416"/>
    </source>
</evidence>